<dbReference type="PANTHER" id="PTHR10900:SF77">
    <property type="entry name" value="FI19380P1"/>
    <property type="match status" value="1"/>
</dbReference>
<sequence length="142" mass="15007">MAGGGCGGTLVDALARTPQFSVFLAQVRQAGIAGDLGGRGPYTLFVPTNRAFARVSARRLRSIESSPRQLRRLLWYHVVPGKWSATQAKQLTSAQTVTGDKVSMSVVGSALKVNGATVRQADIHTCNGVIHVVDAVLLPPAQ</sequence>
<dbReference type="PROSITE" id="PS50213">
    <property type="entry name" value="FAS1"/>
    <property type="match status" value="1"/>
</dbReference>
<dbReference type="PATRIC" id="fig|1476583.3.peg.1767"/>
<evidence type="ECO:0000313" key="2">
    <source>
        <dbReference type="EMBL" id="EYB68129.1"/>
    </source>
</evidence>
<keyword evidence="3" id="KW-1185">Reference proteome</keyword>
<dbReference type="Pfam" id="PF02469">
    <property type="entry name" value="Fasciclin"/>
    <property type="match status" value="1"/>
</dbReference>
<dbReference type="STRING" id="1476583.DEIPH_ctg026orf0026"/>
<proteinExistence type="predicted"/>
<dbReference type="EMBL" id="JHAC01000026">
    <property type="protein sequence ID" value="EYB68129.1"/>
    <property type="molecule type" value="Genomic_DNA"/>
</dbReference>
<evidence type="ECO:0000259" key="1">
    <source>
        <dbReference type="PROSITE" id="PS50213"/>
    </source>
</evidence>
<feature type="domain" description="FAS1" evidence="1">
    <location>
        <begin position="7"/>
        <end position="137"/>
    </location>
</feature>
<dbReference type="InterPro" id="IPR036378">
    <property type="entry name" value="FAS1_dom_sf"/>
</dbReference>
<dbReference type="GO" id="GO:0005615">
    <property type="term" value="C:extracellular space"/>
    <property type="evidence" value="ECO:0007669"/>
    <property type="project" value="TreeGrafter"/>
</dbReference>
<comment type="caution">
    <text evidence="2">The sequence shown here is derived from an EMBL/GenBank/DDBJ whole genome shotgun (WGS) entry which is preliminary data.</text>
</comment>
<dbReference type="eggNOG" id="COG2335">
    <property type="taxonomic scope" value="Bacteria"/>
</dbReference>
<protein>
    <recommendedName>
        <fullName evidence="1">FAS1 domain-containing protein</fullName>
    </recommendedName>
</protein>
<evidence type="ECO:0000313" key="3">
    <source>
        <dbReference type="Proteomes" id="UP000020492"/>
    </source>
</evidence>
<dbReference type="SMART" id="SM00554">
    <property type="entry name" value="FAS1"/>
    <property type="match status" value="1"/>
</dbReference>
<reference evidence="2 3" key="1">
    <citation type="submission" date="2014-03" db="EMBL/GenBank/DDBJ databases">
        <title>Draft genome sequence of Deinococcus phoenicis 1P10ME.</title>
        <authorList>
            <person name="Stepanov V.G."/>
            <person name="Vaishampayan P."/>
            <person name="Venkateswaran K."/>
            <person name="Fox G.E."/>
        </authorList>
    </citation>
    <scope>NUCLEOTIDE SEQUENCE [LARGE SCALE GENOMIC DNA]</scope>
    <source>
        <strain evidence="2 3">1P10ME</strain>
    </source>
</reference>
<dbReference type="SUPFAM" id="SSF82153">
    <property type="entry name" value="FAS1 domain"/>
    <property type="match status" value="1"/>
</dbReference>
<accession>A0A016QQV7</accession>
<dbReference type="PANTHER" id="PTHR10900">
    <property type="entry name" value="PERIOSTIN-RELATED"/>
    <property type="match status" value="1"/>
</dbReference>
<dbReference type="Proteomes" id="UP000020492">
    <property type="component" value="Unassembled WGS sequence"/>
</dbReference>
<dbReference type="Gene3D" id="2.30.180.10">
    <property type="entry name" value="FAS1 domain"/>
    <property type="match status" value="1"/>
</dbReference>
<dbReference type="FunFam" id="2.30.180.10:FF:000014">
    <property type="entry name" value="Stabilin 1"/>
    <property type="match status" value="1"/>
</dbReference>
<organism evidence="2 3">
    <name type="scientific">Deinococcus phoenicis</name>
    <dbReference type="NCBI Taxonomy" id="1476583"/>
    <lineage>
        <taxon>Bacteria</taxon>
        <taxon>Thermotogati</taxon>
        <taxon>Deinococcota</taxon>
        <taxon>Deinococci</taxon>
        <taxon>Deinococcales</taxon>
        <taxon>Deinococcaceae</taxon>
        <taxon>Deinococcus</taxon>
    </lineage>
</organism>
<dbReference type="InterPro" id="IPR050904">
    <property type="entry name" value="Adhesion/Biosynth-related"/>
</dbReference>
<name>A0A016QQV7_9DEIO</name>
<dbReference type="AlphaFoldDB" id="A0A016QQV7"/>
<dbReference type="InterPro" id="IPR000782">
    <property type="entry name" value="FAS1_domain"/>
</dbReference>
<gene>
    <name evidence="2" type="ORF">DEIPH_ctg026orf0026</name>
</gene>